<dbReference type="InterPro" id="IPR000086">
    <property type="entry name" value="NUDIX_hydrolase_dom"/>
</dbReference>
<dbReference type="PANTHER" id="PTHR43736">
    <property type="entry name" value="ADP-RIBOSE PYROPHOSPHATASE"/>
    <property type="match status" value="1"/>
</dbReference>
<dbReference type="PRINTS" id="PR00502">
    <property type="entry name" value="NUDIXFAMILY"/>
</dbReference>
<feature type="domain" description="Nudix hydrolase" evidence="3">
    <location>
        <begin position="28"/>
        <end position="159"/>
    </location>
</feature>
<dbReference type="SUPFAM" id="SSF55811">
    <property type="entry name" value="Nudix"/>
    <property type="match status" value="1"/>
</dbReference>
<evidence type="ECO:0000313" key="4">
    <source>
        <dbReference type="EMBL" id="NMA44885.1"/>
    </source>
</evidence>
<organism evidence="4 5">
    <name type="scientific">Candidatus Iainarchaeum sp</name>
    <dbReference type="NCBI Taxonomy" id="3101447"/>
    <lineage>
        <taxon>Archaea</taxon>
        <taxon>Candidatus Iainarchaeota</taxon>
        <taxon>Candidatus Iainarchaeia</taxon>
        <taxon>Candidatus Iainarchaeales</taxon>
        <taxon>Candidatus Iainarchaeaceae</taxon>
        <taxon>Candidatus Iainarchaeum</taxon>
    </lineage>
</organism>
<proteinExistence type="predicted"/>
<keyword evidence="1" id="KW-0378">Hydrolase</keyword>
<sequence length="162" mass="18497">MKSKNNKKIKKPKKLQKTQKIKQKKKKEKIGLSSCCFLEEKPNHYLFLKRSAQSSWGANKWDLPGGKMSQGETPKETLKREVEEETGQTVKNPELLGMVKVTVKKGAEKINVLKLIYVGKAKGKIKINTEHQEYKILTLKEAKKLSLAPKVIRAIKLLEENN</sequence>
<evidence type="ECO:0000259" key="3">
    <source>
        <dbReference type="PROSITE" id="PS51462"/>
    </source>
</evidence>
<gene>
    <name evidence="4" type="ORF">GX950_03690</name>
</gene>
<comment type="caution">
    <text evidence="4">The sequence shown here is derived from an EMBL/GenBank/DDBJ whole genome shotgun (WGS) entry which is preliminary data.</text>
</comment>
<dbReference type="PROSITE" id="PS00893">
    <property type="entry name" value="NUDIX_BOX"/>
    <property type="match status" value="1"/>
</dbReference>
<dbReference type="InterPro" id="IPR015797">
    <property type="entry name" value="NUDIX_hydrolase-like_dom_sf"/>
</dbReference>
<dbReference type="EMBL" id="JAAZKV010000030">
    <property type="protein sequence ID" value="NMA44885.1"/>
    <property type="molecule type" value="Genomic_DNA"/>
</dbReference>
<dbReference type="InterPro" id="IPR020084">
    <property type="entry name" value="NUDIX_hydrolase_CS"/>
</dbReference>
<evidence type="ECO:0000313" key="5">
    <source>
        <dbReference type="Proteomes" id="UP000526302"/>
    </source>
</evidence>
<name>A0A7K4C0C6_9ARCH</name>
<dbReference type="Proteomes" id="UP000526302">
    <property type="component" value="Unassembled WGS sequence"/>
</dbReference>
<dbReference type="GO" id="GO:0016787">
    <property type="term" value="F:hydrolase activity"/>
    <property type="evidence" value="ECO:0007669"/>
    <property type="project" value="UniProtKB-KW"/>
</dbReference>
<dbReference type="InterPro" id="IPR020476">
    <property type="entry name" value="Nudix_hydrolase"/>
</dbReference>
<protein>
    <submittedName>
        <fullName evidence="4">NUDIX domain-containing protein</fullName>
    </submittedName>
</protein>
<evidence type="ECO:0000256" key="2">
    <source>
        <dbReference type="SAM" id="MobiDB-lite"/>
    </source>
</evidence>
<dbReference type="Pfam" id="PF00293">
    <property type="entry name" value="NUDIX"/>
    <property type="match status" value="1"/>
</dbReference>
<dbReference type="Gene3D" id="3.90.79.10">
    <property type="entry name" value="Nucleoside Triphosphate Pyrophosphohydrolase"/>
    <property type="match status" value="1"/>
</dbReference>
<feature type="region of interest" description="Disordered" evidence="2">
    <location>
        <begin position="1"/>
        <end position="28"/>
    </location>
</feature>
<reference evidence="4 5" key="1">
    <citation type="journal article" date="2020" name="Biotechnol. Biofuels">
        <title>New insights from the biogas microbiome by comprehensive genome-resolved metagenomics of nearly 1600 species originating from multiple anaerobic digesters.</title>
        <authorList>
            <person name="Campanaro S."/>
            <person name="Treu L."/>
            <person name="Rodriguez-R L.M."/>
            <person name="Kovalovszki A."/>
            <person name="Ziels R.M."/>
            <person name="Maus I."/>
            <person name="Zhu X."/>
            <person name="Kougias P.G."/>
            <person name="Basile A."/>
            <person name="Luo G."/>
            <person name="Schluter A."/>
            <person name="Konstantinidis K.T."/>
            <person name="Angelidaki I."/>
        </authorList>
    </citation>
    <scope>NUCLEOTIDE SEQUENCE [LARGE SCALE GENOMIC DNA]</scope>
    <source>
        <strain evidence="4">AS22ysBPME_79</strain>
    </source>
</reference>
<dbReference type="PROSITE" id="PS51462">
    <property type="entry name" value="NUDIX"/>
    <property type="match status" value="1"/>
</dbReference>
<dbReference type="AlphaFoldDB" id="A0A7K4C0C6"/>
<evidence type="ECO:0000256" key="1">
    <source>
        <dbReference type="ARBA" id="ARBA00022801"/>
    </source>
</evidence>
<dbReference type="PANTHER" id="PTHR43736:SF1">
    <property type="entry name" value="DIHYDRONEOPTERIN TRIPHOSPHATE DIPHOSPHATASE"/>
    <property type="match status" value="1"/>
</dbReference>
<accession>A0A7K4C0C6</accession>